<evidence type="ECO:0000256" key="2">
    <source>
        <dbReference type="ARBA" id="ARBA00023125"/>
    </source>
</evidence>
<reference evidence="5 6" key="1">
    <citation type="submission" date="2016-10" db="EMBL/GenBank/DDBJ databases">
        <authorList>
            <person name="de Groot N.N."/>
        </authorList>
    </citation>
    <scope>NUCLEOTIDE SEQUENCE [LARGE SCALE GENOMIC DNA]</scope>
    <source>
        <strain evidence="5 6">CGMCC 4.6533</strain>
    </source>
</reference>
<name>A0A1G8JL61_9ACTN</name>
<dbReference type="SMART" id="SM00418">
    <property type="entry name" value="HTH_ARSR"/>
    <property type="match status" value="1"/>
</dbReference>
<dbReference type="STRING" id="633440.SAMN05421869_105116"/>
<organism evidence="5 6">
    <name type="scientific">Nonomuraea jiangxiensis</name>
    <dbReference type="NCBI Taxonomy" id="633440"/>
    <lineage>
        <taxon>Bacteria</taxon>
        <taxon>Bacillati</taxon>
        <taxon>Actinomycetota</taxon>
        <taxon>Actinomycetes</taxon>
        <taxon>Streptosporangiales</taxon>
        <taxon>Streptosporangiaceae</taxon>
        <taxon>Nonomuraea</taxon>
    </lineage>
</organism>
<dbReference type="InterPro" id="IPR036388">
    <property type="entry name" value="WH-like_DNA-bd_sf"/>
</dbReference>
<dbReference type="GO" id="GO:0003700">
    <property type="term" value="F:DNA-binding transcription factor activity"/>
    <property type="evidence" value="ECO:0007669"/>
    <property type="project" value="InterPro"/>
</dbReference>
<protein>
    <submittedName>
        <fullName evidence="5">Helix-turn-helix domain-containing protein</fullName>
    </submittedName>
</protein>
<dbReference type="PROSITE" id="PS50987">
    <property type="entry name" value="HTH_ARSR_2"/>
    <property type="match status" value="1"/>
</dbReference>
<feature type="domain" description="HTH arsR-type" evidence="4">
    <location>
        <begin position="38"/>
        <end position="132"/>
    </location>
</feature>
<accession>A0A1G8JL61</accession>
<keyword evidence="2" id="KW-0238">DNA-binding</keyword>
<gene>
    <name evidence="5" type="ORF">SAMN05421869_105116</name>
</gene>
<dbReference type="CDD" id="cd00090">
    <property type="entry name" value="HTH_ARSR"/>
    <property type="match status" value="1"/>
</dbReference>
<evidence type="ECO:0000313" key="6">
    <source>
        <dbReference type="Proteomes" id="UP000199202"/>
    </source>
</evidence>
<dbReference type="InterPro" id="IPR036390">
    <property type="entry name" value="WH_DNA-bd_sf"/>
</dbReference>
<dbReference type="Pfam" id="PF01022">
    <property type="entry name" value="HTH_5"/>
    <property type="match status" value="1"/>
</dbReference>
<dbReference type="InterPro" id="IPR051081">
    <property type="entry name" value="HTH_MetalResp_TranReg"/>
</dbReference>
<evidence type="ECO:0000256" key="1">
    <source>
        <dbReference type="ARBA" id="ARBA00023015"/>
    </source>
</evidence>
<keyword evidence="3" id="KW-0804">Transcription</keyword>
<dbReference type="InterPro" id="IPR011991">
    <property type="entry name" value="ArsR-like_HTH"/>
</dbReference>
<evidence type="ECO:0000259" key="4">
    <source>
        <dbReference type="PROSITE" id="PS50987"/>
    </source>
</evidence>
<dbReference type="Gene3D" id="1.10.10.10">
    <property type="entry name" value="Winged helix-like DNA-binding domain superfamily/Winged helix DNA-binding domain"/>
    <property type="match status" value="1"/>
</dbReference>
<dbReference type="AlphaFoldDB" id="A0A1G8JL61"/>
<dbReference type="GO" id="GO:0003677">
    <property type="term" value="F:DNA binding"/>
    <property type="evidence" value="ECO:0007669"/>
    <property type="project" value="UniProtKB-KW"/>
</dbReference>
<dbReference type="PANTHER" id="PTHR33154:SF33">
    <property type="entry name" value="TRANSCRIPTIONAL REPRESSOR SDPR"/>
    <property type="match status" value="1"/>
</dbReference>
<keyword evidence="1" id="KW-0805">Transcription regulation</keyword>
<evidence type="ECO:0000313" key="5">
    <source>
        <dbReference type="EMBL" id="SDI31783.1"/>
    </source>
</evidence>
<dbReference type="Proteomes" id="UP000199202">
    <property type="component" value="Unassembled WGS sequence"/>
</dbReference>
<dbReference type="SUPFAM" id="SSF46785">
    <property type="entry name" value="Winged helix' DNA-binding domain"/>
    <property type="match status" value="1"/>
</dbReference>
<evidence type="ECO:0000256" key="3">
    <source>
        <dbReference type="ARBA" id="ARBA00023163"/>
    </source>
</evidence>
<sequence length="150" mass="17657">MSEKLRQLLANAWDYRAPPLTAPPPGGNHHKPYMRLREYTRPRIFAPMRFDVLAEPTRRDILDLLLQRPHLVGELSHHLGLTQPGTSKHLRALREAGLVTVRKDAQRRWYELRPQPLADIDAWLTPYRKLWNHSLDRLEHHLDTMEDDTP</sequence>
<keyword evidence="6" id="KW-1185">Reference proteome</keyword>
<dbReference type="InterPro" id="IPR001845">
    <property type="entry name" value="HTH_ArsR_DNA-bd_dom"/>
</dbReference>
<dbReference type="EMBL" id="FNDJ01000005">
    <property type="protein sequence ID" value="SDI31783.1"/>
    <property type="molecule type" value="Genomic_DNA"/>
</dbReference>
<proteinExistence type="predicted"/>
<dbReference type="PRINTS" id="PR00778">
    <property type="entry name" value="HTHARSR"/>
</dbReference>
<dbReference type="NCBIfam" id="NF033788">
    <property type="entry name" value="HTH_metalloreg"/>
    <property type="match status" value="1"/>
</dbReference>
<dbReference type="PANTHER" id="PTHR33154">
    <property type="entry name" value="TRANSCRIPTIONAL REGULATOR, ARSR FAMILY"/>
    <property type="match status" value="1"/>
</dbReference>